<evidence type="ECO:0000256" key="8">
    <source>
        <dbReference type="ARBA" id="ARBA00023163"/>
    </source>
</evidence>
<dbReference type="GO" id="GO:0008757">
    <property type="term" value="F:S-adenosylmethionine-dependent methyltransferase activity"/>
    <property type="evidence" value="ECO:0007669"/>
    <property type="project" value="UniProtKB-ARBA"/>
</dbReference>
<feature type="domain" description="C2H2-type" evidence="12">
    <location>
        <begin position="920"/>
        <end position="947"/>
    </location>
</feature>
<dbReference type="PROSITE" id="PS00028">
    <property type="entry name" value="ZINC_FINGER_C2H2_1"/>
    <property type="match status" value="7"/>
</dbReference>
<dbReference type="InterPro" id="IPR036236">
    <property type="entry name" value="Znf_C2H2_sf"/>
</dbReference>
<proteinExistence type="predicted"/>
<evidence type="ECO:0000313" key="13">
    <source>
        <dbReference type="EMBL" id="CAK1555651.1"/>
    </source>
</evidence>
<feature type="compositionally biased region" description="Basic and acidic residues" evidence="11">
    <location>
        <begin position="807"/>
        <end position="816"/>
    </location>
</feature>
<keyword evidence="9" id="KW-0539">Nucleus</keyword>
<evidence type="ECO:0000256" key="4">
    <source>
        <dbReference type="ARBA" id="ARBA00022771"/>
    </source>
</evidence>
<keyword evidence="2" id="KW-0479">Metal-binding</keyword>
<dbReference type="EMBL" id="CAVLEF010000280">
    <property type="protein sequence ID" value="CAK1555651.1"/>
    <property type="molecule type" value="Genomic_DNA"/>
</dbReference>
<reference evidence="13 14" key="1">
    <citation type="submission" date="2023-11" db="EMBL/GenBank/DDBJ databases">
        <authorList>
            <person name="Okamura Y."/>
        </authorList>
    </citation>
    <scope>NUCLEOTIDE SEQUENCE [LARGE SCALE GENOMIC DNA]</scope>
</reference>
<dbReference type="AlphaFoldDB" id="A0AAV1K3F5"/>
<evidence type="ECO:0000313" key="14">
    <source>
        <dbReference type="Proteomes" id="UP001497472"/>
    </source>
</evidence>
<dbReference type="InterPro" id="IPR013087">
    <property type="entry name" value="Znf_C2H2_type"/>
</dbReference>
<dbReference type="GO" id="GO:0005634">
    <property type="term" value="C:nucleus"/>
    <property type="evidence" value="ECO:0007669"/>
    <property type="project" value="UniProtKB-SubCell"/>
</dbReference>
<dbReference type="GO" id="GO:0006355">
    <property type="term" value="P:regulation of DNA-templated transcription"/>
    <property type="evidence" value="ECO:0007669"/>
    <property type="project" value="UniProtKB-ARBA"/>
</dbReference>
<protein>
    <recommendedName>
        <fullName evidence="12">C2H2-type domain-containing protein</fullName>
    </recommendedName>
</protein>
<feature type="compositionally biased region" description="Polar residues" evidence="11">
    <location>
        <begin position="637"/>
        <end position="651"/>
    </location>
</feature>
<evidence type="ECO:0000256" key="10">
    <source>
        <dbReference type="PROSITE-ProRule" id="PRU00042"/>
    </source>
</evidence>
<feature type="compositionally biased region" description="Basic and acidic residues" evidence="11">
    <location>
        <begin position="653"/>
        <end position="674"/>
    </location>
</feature>
<keyword evidence="14" id="KW-1185">Reference proteome</keyword>
<keyword evidence="4 10" id="KW-0863">Zinc-finger</keyword>
<feature type="region of interest" description="Disordered" evidence="11">
    <location>
        <begin position="1029"/>
        <end position="1061"/>
    </location>
</feature>
<dbReference type="PANTHER" id="PTHR16515">
    <property type="entry name" value="PR DOMAIN ZINC FINGER PROTEIN"/>
    <property type="match status" value="1"/>
</dbReference>
<dbReference type="Pfam" id="PF21549">
    <property type="entry name" value="PRDM2_PR"/>
    <property type="match status" value="1"/>
</dbReference>
<keyword evidence="6" id="KW-0805">Transcription regulation</keyword>
<evidence type="ECO:0000256" key="5">
    <source>
        <dbReference type="ARBA" id="ARBA00022833"/>
    </source>
</evidence>
<accession>A0AAV1K3F5</accession>
<dbReference type="PROSITE" id="PS50157">
    <property type="entry name" value="ZINC_FINGER_C2H2_2"/>
    <property type="match status" value="8"/>
</dbReference>
<evidence type="ECO:0000256" key="2">
    <source>
        <dbReference type="ARBA" id="ARBA00022723"/>
    </source>
</evidence>
<evidence type="ECO:0000259" key="12">
    <source>
        <dbReference type="PROSITE" id="PS50157"/>
    </source>
</evidence>
<sequence>MTWCRGRPNDPIKARLKEHPYRICIAARAQSWKRVRVPQCSGRPPPPAADIAILRLVSNERGFVDLYKCNEDDGETANNDENAAGRKVWAADSQESGSPPPSPSESTASETAPTLVHIKQENMVPGIDSKEYYGTDFGLPDTYLPQNFADYGRLYRPLDIPSRGFLDHVLKIPNGKDDEGKDDSLSETSDFNLPSELIFKSGGIYARMNVSSGTKYGPFNGKWETQPLDRRYAWEGRKQYFFLLIAKTSEGNALPHRTNVDTANGKTGVLGKNGVRGWLDGTTDKSNWLKFVRSTNYTHDVNVQHLLLAGQIWYKVTRDISSGQELLLGPRTPLPLQDVLAAGGREGSSVNSSSGSQALTEDEEREDTEPRCSFCDAPFPNIDALDRHLIQAHAQPAAAYHCELCNRAYSSRALLLRHRALTHTDIRKYPCENCPKVFTDPSNLQRHIRAQHVGARSHACPECGKTFATSSGLKQHTHIHSSVKPFQCKVCFKAYTQFSNLCRHKRMHVACRALVECQKCGQSFTSYASLTKHKRFCDTASAANVNLRGQLPQGLAQISPIPNVMNTPNSTNPFPMYRPSLPLPYNTFAHYPALFSAAAAACPPEFLSPLLFNVQGARLAMEQDMAYNANLVAKQQQEGRMSVKSVDSSASVEEVKKTEPDVDVIQKDDSERVTPKPQNPYLKQSPVEESGSKNSTIMSLTQSLAPFNYSRDNIKHSPYNLSLKLNNNDITETKPSSLSPKDLSKSVKNVEKKSEYSDEDMDLKKEQNDQPLDLSITRKNDKESEPENDDRSFRNSSVKSYSPPESPMERDTKTPENDTTDVDVEAVEPKREDSPQIVSPPLAFPMPVHPQHNASLMDMYRPRFPPFQTPDSILNSHSPYVPSPFNFLSPLLGTDGPERQPNYAKFRELSAGSGKLRDRYACKFCGKVFPRSANLTRHLRTHTGEQPYKCKYCERSFSISSNLQRHVRNIHNKERPFRCPLCDRCFGQQTNLDRHLKKHEAEGGDSPSSADTEQDACFDDIRSFMGKVTCSPGARSAANSPHTPHPSHPSHAPRPPLAIST</sequence>
<feature type="domain" description="C2H2-type" evidence="12">
    <location>
        <begin position="948"/>
        <end position="976"/>
    </location>
</feature>
<dbReference type="GO" id="GO:0008276">
    <property type="term" value="F:protein methyltransferase activity"/>
    <property type="evidence" value="ECO:0007669"/>
    <property type="project" value="UniProtKB-ARBA"/>
</dbReference>
<dbReference type="Gene3D" id="3.30.160.60">
    <property type="entry name" value="Classic Zinc Finger"/>
    <property type="match status" value="7"/>
</dbReference>
<dbReference type="Proteomes" id="UP001497472">
    <property type="component" value="Unassembled WGS sequence"/>
</dbReference>
<dbReference type="FunFam" id="3.30.160.60:FF:000929">
    <property type="entry name" value="Uncharacterized protein, isoform B"/>
    <property type="match status" value="1"/>
</dbReference>
<dbReference type="GO" id="GO:0008170">
    <property type="term" value="F:N-methyltransferase activity"/>
    <property type="evidence" value="ECO:0007669"/>
    <property type="project" value="UniProtKB-ARBA"/>
</dbReference>
<feature type="region of interest" description="Disordered" evidence="11">
    <location>
        <begin position="89"/>
        <end position="111"/>
    </location>
</feature>
<name>A0AAV1K3F5_9NEOP</name>
<evidence type="ECO:0000256" key="11">
    <source>
        <dbReference type="SAM" id="MobiDB-lite"/>
    </source>
</evidence>
<dbReference type="FunFam" id="3.30.160.60:FF:000126">
    <property type="entry name" value="Mds1 and evi1 complex locus protein"/>
    <property type="match status" value="1"/>
</dbReference>
<keyword evidence="8" id="KW-0804">Transcription</keyword>
<gene>
    <name evidence="13" type="ORF">LNINA_LOCUS14451</name>
</gene>
<dbReference type="GO" id="GO:0003677">
    <property type="term" value="F:DNA binding"/>
    <property type="evidence" value="ECO:0007669"/>
    <property type="project" value="UniProtKB-KW"/>
</dbReference>
<dbReference type="CDD" id="cd19201">
    <property type="entry name" value="PR-SET_ZFPM"/>
    <property type="match status" value="1"/>
</dbReference>
<feature type="region of interest" description="Disordered" evidence="11">
    <location>
        <begin position="637"/>
        <end position="695"/>
    </location>
</feature>
<evidence type="ECO:0000256" key="6">
    <source>
        <dbReference type="ARBA" id="ARBA00023015"/>
    </source>
</evidence>
<feature type="domain" description="C2H2-type" evidence="12">
    <location>
        <begin position="977"/>
        <end position="1004"/>
    </location>
</feature>
<feature type="compositionally biased region" description="Basic and acidic residues" evidence="11">
    <location>
        <begin position="742"/>
        <end position="768"/>
    </location>
</feature>
<feature type="domain" description="C2H2-type" evidence="12">
    <location>
        <begin position="458"/>
        <end position="485"/>
    </location>
</feature>
<dbReference type="InterPro" id="IPR050331">
    <property type="entry name" value="Zinc_finger"/>
</dbReference>
<comment type="subcellular location">
    <subcellularLocation>
        <location evidence="1">Nucleus</location>
    </subcellularLocation>
</comment>
<evidence type="ECO:0000256" key="3">
    <source>
        <dbReference type="ARBA" id="ARBA00022737"/>
    </source>
</evidence>
<feature type="domain" description="C2H2-type" evidence="12">
    <location>
        <begin position="429"/>
        <end position="457"/>
    </location>
</feature>
<feature type="region of interest" description="Disordered" evidence="11">
    <location>
        <begin position="344"/>
        <end position="370"/>
    </location>
</feature>
<feature type="domain" description="C2H2-type" evidence="12">
    <location>
        <begin position="486"/>
        <end position="513"/>
    </location>
</feature>
<dbReference type="SUPFAM" id="SSF57667">
    <property type="entry name" value="beta-beta-alpha zinc fingers"/>
    <property type="match status" value="5"/>
</dbReference>
<comment type="caution">
    <text evidence="13">The sequence shown here is derived from an EMBL/GenBank/DDBJ whole genome shotgun (WGS) entry which is preliminary data.</text>
</comment>
<evidence type="ECO:0000256" key="1">
    <source>
        <dbReference type="ARBA" id="ARBA00004123"/>
    </source>
</evidence>
<keyword evidence="7" id="KW-0238">DNA-binding</keyword>
<feature type="compositionally biased region" description="Basic and acidic residues" evidence="11">
    <location>
        <begin position="776"/>
        <end position="793"/>
    </location>
</feature>
<organism evidence="13 14">
    <name type="scientific">Leptosia nina</name>
    <dbReference type="NCBI Taxonomy" id="320188"/>
    <lineage>
        <taxon>Eukaryota</taxon>
        <taxon>Metazoa</taxon>
        <taxon>Ecdysozoa</taxon>
        <taxon>Arthropoda</taxon>
        <taxon>Hexapoda</taxon>
        <taxon>Insecta</taxon>
        <taxon>Pterygota</taxon>
        <taxon>Neoptera</taxon>
        <taxon>Endopterygota</taxon>
        <taxon>Lepidoptera</taxon>
        <taxon>Glossata</taxon>
        <taxon>Ditrysia</taxon>
        <taxon>Papilionoidea</taxon>
        <taxon>Pieridae</taxon>
        <taxon>Pierinae</taxon>
        <taxon>Leptosia</taxon>
    </lineage>
</organism>
<dbReference type="PANTHER" id="PTHR16515:SF49">
    <property type="entry name" value="GASTRULA ZINC FINGER PROTEIN XLCGF49.1-LIKE-RELATED"/>
    <property type="match status" value="1"/>
</dbReference>
<dbReference type="Gene3D" id="2.170.270.10">
    <property type="entry name" value="SET domain"/>
    <property type="match status" value="1"/>
</dbReference>
<dbReference type="FunFam" id="3.30.160.60:FF:000150">
    <property type="entry name" value="Mds1 and evi1 complex locus protein"/>
    <property type="match status" value="1"/>
</dbReference>
<feature type="compositionally biased region" description="Low complexity" evidence="11">
    <location>
        <begin position="347"/>
        <end position="356"/>
    </location>
</feature>
<dbReference type="FunFam" id="3.30.160.60:FF:000112">
    <property type="entry name" value="Mds1 and evi1 complex locus protein"/>
    <property type="match status" value="1"/>
</dbReference>
<dbReference type="SMART" id="SM00355">
    <property type="entry name" value="ZnF_C2H2"/>
    <property type="match status" value="9"/>
</dbReference>
<dbReference type="InterPro" id="IPR046341">
    <property type="entry name" value="SET_dom_sf"/>
</dbReference>
<feature type="compositionally biased region" description="Pro residues" evidence="11">
    <location>
        <begin position="1043"/>
        <end position="1061"/>
    </location>
</feature>
<keyword evidence="3" id="KW-0677">Repeat</keyword>
<keyword evidence="5" id="KW-0862">Zinc</keyword>
<evidence type="ECO:0000256" key="9">
    <source>
        <dbReference type="ARBA" id="ARBA00023242"/>
    </source>
</evidence>
<dbReference type="Pfam" id="PF00096">
    <property type="entry name" value="zf-C2H2"/>
    <property type="match status" value="7"/>
</dbReference>
<dbReference type="FunFam" id="3.30.160.60:FF:000159">
    <property type="entry name" value="Mds1 and evi1 complex locus protein"/>
    <property type="match status" value="1"/>
</dbReference>
<evidence type="ECO:0000256" key="7">
    <source>
        <dbReference type="ARBA" id="ARBA00023125"/>
    </source>
</evidence>
<dbReference type="InterPro" id="IPR001214">
    <property type="entry name" value="SET_dom"/>
</dbReference>
<feature type="region of interest" description="Disordered" evidence="11">
    <location>
        <begin position="731"/>
        <end position="821"/>
    </location>
</feature>
<feature type="domain" description="C2H2-type" evidence="12">
    <location>
        <begin position="400"/>
        <end position="428"/>
    </location>
</feature>
<dbReference type="GO" id="GO:0008270">
    <property type="term" value="F:zinc ion binding"/>
    <property type="evidence" value="ECO:0007669"/>
    <property type="project" value="UniProtKB-KW"/>
</dbReference>
<feature type="domain" description="C2H2-type" evidence="12">
    <location>
        <begin position="515"/>
        <end position="543"/>
    </location>
</feature>